<dbReference type="EMBL" id="KZ819666">
    <property type="protein sequence ID" value="PWN28058.1"/>
    <property type="molecule type" value="Genomic_DNA"/>
</dbReference>
<reference evidence="2 3" key="1">
    <citation type="journal article" date="2018" name="Mol. Biol. Evol.">
        <title>Broad Genomic Sampling Reveals a Smut Pathogenic Ancestry of the Fungal Clade Ustilaginomycotina.</title>
        <authorList>
            <person name="Kijpornyongpan T."/>
            <person name="Mondo S.J."/>
            <person name="Barry K."/>
            <person name="Sandor L."/>
            <person name="Lee J."/>
            <person name="Lipzen A."/>
            <person name="Pangilinan J."/>
            <person name="LaButti K."/>
            <person name="Hainaut M."/>
            <person name="Henrissat B."/>
            <person name="Grigoriev I.V."/>
            <person name="Spatafora J.W."/>
            <person name="Aime M.C."/>
        </authorList>
    </citation>
    <scope>NUCLEOTIDE SEQUENCE [LARGE SCALE GENOMIC DNA]</scope>
    <source>
        <strain evidence="2 3">MCA 5214</strain>
    </source>
</reference>
<accession>A0A316UTC7</accession>
<keyword evidence="3" id="KW-1185">Reference proteome</keyword>
<proteinExistence type="predicted"/>
<name>A0A316UTC7_9BASI</name>
<evidence type="ECO:0000313" key="2">
    <source>
        <dbReference type="EMBL" id="PWN28058.1"/>
    </source>
</evidence>
<feature type="compositionally biased region" description="Basic and acidic residues" evidence="1">
    <location>
        <begin position="111"/>
        <end position="148"/>
    </location>
</feature>
<feature type="compositionally biased region" description="Low complexity" evidence="1">
    <location>
        <begin position="149"/>
        <end position="168"/>
    </location>
</feature>
<evidence type="ECO:0000256" key="1">
    <source>
        <dbReference type="SAM" id="MobiDB-lite"/>
    </source>
</evidence>
<feature type="region of interest" description="Disordered" evidence="1">
    <location>
        <begin position="111"/>
        <end position="257"/>
    </location>
</feature>
<gene>
    <name evidence="2" type="ORF">BDZ90DRAFT_231818</name>
</gene>
<organism evidence="2 3">
    <name type="scientific">Jaminaea rosea</name>
    <dbReference type="NCBI Taxonomy" id="1569628"/>
    <lineage>
        <taxon>Eukaryota</taxon>
        <taxon>Fungi</taxon>
        <taxon>Dikarya</taxon>
        <taxon>Basidiomycota</taxon>
        <taxon>Ustilaginomycotina</taxon>
        <taxon>Exobasidiomycetes</taxon>
        <taxon>Microstromatales</taxon>
        <taxon>Microstromatales incertae sedis</taxon>
        <taxon>Jaminaea</taxon>
    </lineage>
</organism>
<evidence type="ECO:0000313" key="3">
    <source>
        <dbReference type="Proteomes" id="UP000245884"/>
    </source>
</evidence>
<dbReference type="RefSeq" id="XP_025362670.1">
    <property type="nucleotide sequence ID" value="XM_025506014.1"/>
</dbReference>
<dbReference type="Proteomes" id="UP000245884">
    <property type="component" value="Unassembled WGS sequence"/>
</dbReference>
<dbReference type="GeneID" id="37027837"/>
<feature type="compositionally biased region" description="Low complexity" evidence="1">
    <location>
        <begin position="227"/>
        <end position="253"/>
    </location>
</feature>
<dbReference type="OrthoDB" id="10677443at2759"/>
<protein>
    <submittedName>
        <fullName evidence="2">Uncharacterized protein</fullName>
    </submittedName>
</protein>
<dbReference type="AlphaFoldDB" id="A0A316UTC7"/>
<sequence length="394" mass="39702">MTSSVSGTKVEGGDQTPGGQGSKVLPLANALQANLSLLLRNLGKMLAYQAHLRYNADSASSSQRRIESLPGWSDMALAARKWQMDVSALSRWTAEAQEALAVEYTRAKMREAEEERQRPLREAKEAEERRQKSEADAKRQEEEEKARGETTAAAEAAAQTSSSAGQSRPESKGSVIDLTADEDEGDAKPAAASTATKRSADDGTGENEGDVSVAKKQKVDDTVGGQSSSSDTASHLLASATTTSTSGSIAAGSQPGGAPAFDLSSMGLQNLDFSAFMNMDASGGGGGGSSSSLSANAGSLGDNSGSLGQDLSSMGNLDAGGLDFGSLTRSNSIGGGLTGFGGADGSGSNNGGGGGFGQDGAGGLEGMDFGAALEGVDWNSLIQSFGDGQGGGGD</sequence>
<feature type="region of interest" description="Disordered" evidence="1">
    <location>
        <begin position="1"/>
        <end position="21"/>
    </location>
</feature>